<sequence>MKQALIEDTHTCTHMRTRDSAGRSSLCCFRKRAGRQLARVGGISRHYWKTSSGKFGPQDWKEGLRGVRENTAGSGDNSLLPRDASQLTVKSKAPLRLFQLQRDCDGGHASAVPHTTSGPWRPLPMPGRDRPPPAHWPCPSPVPWPS</sequence>
<feature type="region of interest" description="Disordered" evidence="1">
    <location>
        <begin position="106"/>
        <end position="146"/>
    </location>
</feature>
<feature type="compositionally biased region" description="Pro residues" evidence="1">
    <location>
        <begin position="133"/>
        <end position="146"/>
    </location>
</feature>
<evidence type="ECO:0000313" key="2">
    <source>
        <dbReference type="EMBL" id="KAF6339710.1"/>
    </source>
</evidence>
<dbReference type="Proteomes" id="UP000585614">
    <property type="component" value="Unassembled WGS sequence"/>
</dbReference>
<evidence type="ECO:0000313" key="3">
    <source>
        <dbReference type="Proteomes" id="UP000585614"/>
    </source>
</evidence>
<proteinExistence type="predicted"/>
<evidence type="ECO:0000256" key="1">
    <source>
        <dbReference type="SAM" id="MobiDB-lite"/>
    </source>
</evidence>
<name>A0A7J7WR76_RHIFE</name>
<protein>
    <submittedName>
        <fullName evidence="2">Uncharacterized protein</fullName>
    </submittedName>
</protein>
<dbReference type="AlphaFoldDB" id="A0A7J7WR76"/>
<accession>A0A7J7WR76</accession>
<reference evidence="2 3" key="1">
    <citation type="journal article" date="2020" name="Nature">
        <title>Six reference-quality genomes reveal evolution of bat adaptations.</title>
        <authorList>
            <person name="Jebb D."/>
            <person name="Huang Z."/>
            <person name="Pippel M."/>
            <person name="Hughes G.M."/>
            <person name="Lavrichenko K."/>
            <person name="Devanna P."/>
            <person name="Winkler S."/>
            <person name="Jermiin L.S."/>
            <person name="Skirmuntt E.C."/>
            <person name="Katzourakis A."/>
            <person name="Burkitt-Gray L."/>
            <person name="Ray D.A."/>
            <person name="Sullivan K.A.M."/>
            <person name="Roscito J.G."/>
            <person name="Kirilenko B.M."/>
            <person name="Davalos L.M."/>
            <person name="Corthals A.P."/>
            <person name="Power M.L."/>
            <person name="Jones G."/>
            <person name="Ransome R.D."/>
            <person name="Dechmann D.K.N."/>
            <person name="Locatelli A.G."/>
            <person name="Puechmaille S.J."/>
            <person name="Fedrigo O."/>
            <person name="Jarvis E.D."/>
            <person name="Hiller M."/>
            <person name="Vernes S.C."/>
            <person name="Myers E.W."/>
            <person name="Teeling E.C."/>
        </authorList>
    </citation>
    <scope>NUCLEOTIDE SEQUENCE [LARGE SCALE GENOMIC DNA]</scope>
    <source>
        <strain evidence="2">MRhiFer1</strain>
        <tissue evidence="2">Lung</tissue>
    </source>
</reference>
<organism evidence="2 3">
    <name type="scientific">Rhinolophus ferrumequinum</name>
    <name type="common">Greater horseshoe bat</name>
    <dbReference type="NCBI Taxonomy" id="59479"/>
    <lineage>
        <taxon>Eukaryota</taxon>
        <taxon>Metazoa</taxon>
        <taxon>Chordata</taxon>
        <taxon>Craniata</taxon>
        <taxon>Vertebrata</taxon>
        <taxon>Euteleostomi</taxon>
        <taxon>Mammalia</taxon>
        <taxon>Eutheria</taxon>
        <taxon>Laurasiatheria</taxon>
        <taxon>Chiroptera</taxon>
        <taxon>Yinpterochiroptera</taxon>
        <taxon>Rhinolophoidea</taxon>
        <taxon>Rhinolophidae</taxon>
        <taxon>Rhinolophinae</taxon>
        <taxon>Rhinolophus</taxon>
    </lineage>
</organism>
<gene>
    <name evidence="2" type="ORF">mRhiFer1_007997</name>
</gene>
<dbReference type="EMBL" id="JACAGC010000010">
    <property type="protein sequence ID" value="KAF6339710.1"/>
    <property type="molecule type" value="Genomic_DNA"/>
</dbReference>
<comment type="caution">
    <text evidence="2">The sequence shown here is derived from an EMBL/GenBank/DDBJ whole genome shotgun (WGS) entry which is preliminary data.</text>
</comment>